<feature type="compositionally biased region" description="Basic and acidic residues" evidence="2">
    <location>
        <begin position="226"/>
        <end position="241"/>
    </location>
</feature>
<feature type="compositionally biased region" description="Basic residues" evidence="2">
    <location>
        <begin position="213"/>
        <end position="224"/>
    </location>
</feature>
<dbReference type="Proteomes" id="UP000008370">
    <property type="component" value="Unassembled WGS sequence"/>
</dbReference>
<dbReference type="AlphaFoldDB" id="K5WUQ9"/>
<dbReference type="OrthoDB" id="273141at2759"/>
<feature type="compositionally biased region" description="Basic residues" evidence="2">
    <location>
        <begin position="143"/>
        <end position="153"/>
    </location>
</feature>
<sequence>MDDRDDRRNGDRSRTTRARAGDYFEGERAGGRARGRERSRSLDRERDREREERRAEDRNRPRRPSPEYSEYRRPTPPHMREDSPAPPWRQQENMYPGKQNRAPLGAGPGFLESRRKQREDNTLSIWPSSPKAPARSSPSPDSRRHKKSKKRRRDSSATSSTDTEEERRRHERKERKKAKKEKERHRDKDRLRKSRSRSVRRYGDSEEEEDRHQRSRHRSKHSRSRSVSEERRRSRSRERSYRSKPRTKSPDDRPPTTDDEDQWVEKPSASLPAGATAPSKAREAMVLLQAPAAAATSLSKGDSPEDDSDEEVGPQPLEAPSKSRKVDERQYGGALLRGEGSAMAAFLKDGTDVRIPRRGEIGLTSGEIATFENVGYVMSGSRHRRMNAVRMRKENQVISAEEKRGILQLQKEERERREAILREEFQELVKDKLKSSGTSK</sequence>
<dbReference type="STRING" id="650164.K5WUQ9"/>
<dbReference type="EMBL" id="JH930473">
    <property type="protein sequence ID" value="EKM54202.1"/>
    <property type="molecule type" value="Genomic_DNA"/>
</dbReference>
<dbReference type="InterPro" id="IPR040466">
    <property type="entry name" value="NKAP"/>
</dbReference>
<dbReference type="PANTHER" id="PTHR13087">
    <property type="entry name" value="NF-KAPPA B ACTIVATING PROTEIN"/>
    <property type="match status" value="1"/>
</dbReference>
<feature type="compositionally biased region" description="Basic and acidic residues" evidence="2">
    <location>
        <begin position="69"/>
        <end position="83"/>
    </location>
</feature>
<dbReference type="InParanoid" id="K5WUQ9"/>
<evidence type="ECO:0000256" key="1">
    <source>
        <dbReference type="ARBA" id="ARBA00009313"/>
    </source>
</evidence>
<evidence type="ECO:0000256" key="2">
    <source>
        <dbReference type="SAM" id="MobiDB-lite"/>
    </source>
</evidence>
<evidence type="ECO:0000313" key="4">
    <source>
        <dbReference type="EMBL" id="EKM54202.1"/>
    </source>
</evidence>
<feature type="region of interest" description="Disordered" evidence="2">
    <location>
        <begin position="1"/>
        <end position="330"/>
    </location>
</feature>
<keyword evidence="5" id="KW-1185">Reference proteome</keyword>
<dbReference type="InterPro" id="IPR009269">
    <property type="entry name" value="NKAP_C"/>
</dbReference>
<reference evidence="4 5" key="1">
    <citation type="journal article" date="2012" name="BMC Genomics">
        <title>Comparative genomics of the white-rot fungi, Phanerochaete carnosa and P. chrysosporium, to elucidate the genetic basis of the distinct wood types they colonize.</title>
        <authorList>
            <person name="Suzuki H."/>
            <person name="MacDonald J."/>
            <person name="Syed K."/>
            <person name="Salamov A."/>
            <person name="Hori C."/>
            <person name="Aerts A."/>
            <person name="Henrissat B."/>
            <person name="Wiebenga A."/>
            <person name="vanKuyk P.A."/>
            <person name="Barry K."/>
            <person name="Lindquist E."/>
            <person name="LaButti K."/>
            <person name="Lapidus A."/>
            <person name="Lucas S."/>
            <person name="Coutinho P."/>
            <person name="Gong Y."/>
            <person name="Samejima M."/>
            <person name="Mahadevan R."/>
            <person name="Abou-Zaid M."/>
            <person name="de Vries R.P."/>
            <person name="Igarashi K."/>
            <person name="Yadav J.S."/>
            <person name="Grigoriev I.V."/>
            <person name="Master E.R."/>
        </authorList>
    </citation>
    <scope>NUCLEOTIDE SEQUENCE [LARGE SCALE GENOMIC DNA]</scope>
    <source>
        <strain evidence="4 5">HHB-10118-sp</strain>
    </source>
</reference>
<dbReference type="KEGG" id="pco:PHACADRAFT_257880"/>
<feature type="compositionally biased region" description="Basic and acidic residues" evidence="2">
    <location>
        <begin position="180"/>
        <end position="190"/>
    </location>
</feature>
<feature type="domain" description="NF-kappa-B-activating protein C-terminal" evidence="3">
    <location>
        <begin position="329"/>
        <end position="430"/>
    </location>
</feature>
<dbReference type="PANTHER" id="PTHR13087:SF0">
    <property type="entry name" value="NFKB ACTIVATING PROTEIN LIKE"/>
    <property type="match status" value="1"/>
</dbReference>
<proteinExistence type="inferred from homology"/>
<feature type="compositionally biased region" description="Basic and acidic residues" evidence="2">
    <location>
        <begin position="1"/>
        <end position="59"/>
    </location>
</feature>
<dbReference type="HOGENOM" id="CLU_032439_5_2_1"/>
<dbReference type="GO" id="GO:0003682">
    <property type="term" value="F:chromatin binding"/>
    <property type="evidence" value="ECO:0007669"/>
    <property type="project" value="InterPro"/>
</dbReference>
<evidence type="ECO:0000313" key="5">
    <source>
        <dbReference type="Proteomes" id="UP000008370"/>
    </source>
</evidence>
<feature type="compositionally biased region" description="Basic and acidic residues" evidence="2">
    <location>
        <begin position="112"/>
        <end position="121"/>
    </location>
</feature>
<dbReference type="RefSeq" id="XP_007396901.1">
    <property type="nucleotide sequence ID" value="XM_007396839.1"/>
</dbReference>
<accession>K5WUQ9</accession>
<name>K5WUQ9_PHACS</name>
<dbReference type="GO" id="GO:0005634">
    <property type="term" value="C:nucleus"/>
    <property type="evidence" value="ECO:0007669"/>
    <property type="project" value="TreeGrafter"/>
</dbReference>
<dbReference type="GO" id="GO:0010468">
    <property type="term" value="P:regulation of gene expression"/>
    <property type="evidence" value="ECO:0007669"/>
    <property type="project" value="TreeGrafter"/>
</dbReference>
<comment type="similarity">
    <text evidence="1">Belongs to the NKAP family.</text>
</comment>
<dbReference type="Pfam" id="PF06047">
    <property type="entry name" value="Nkap_C"/>
    <property type="match status" value="1"/>
</dbReference>
<feature type="compositionally biased region" description="Basic residues" evidence="2">
    <location>
        <begin position="169"/>
        <end position="179"/>
    </location>
</feature>
<feature type="compositionally biased region" description="Basic residues" evidence="2">
    <location>
        <begin position="191"/>
        <end position="200"/>
    </location>
</feature>
<feature type="compositionally biased region" description="Low complexity" evidence="2">
    <location>
        <begin position="127"/>
        <end position="140"/>
    </location>
</feature>
<gene>
    <name evidence="4" type="ORF">PHACADRAFT_257880</name>
</gene>
<protein>
    <recommendedName>
        <fullName evidence="3">NF-kappa-B-activating protein C-terminal domain-containing protein</fullName>
    </recommendedName>
</protein>
<evidence type="ECO:0000259" key="3">
    <source>
        <dbReference type="Pfam" id="PF06047"/>
    </source>
</evidence>
<dbReference type="GeneID" id="18916967"/>
<organism evidence="4 5">
    <name type="scientific">Phanerochaete carnosa (strain HHB-10118-sp)</name>
    <name type="common">White-rot fungus</name>
    <name type="synonym">Peniophora carnosa</name>
    <dbReference type="NCBI Taxonomy" id="650164"/>
    <lineage>
        <taxon>Eukaryota</taxon>
        <taxon>Fungi</taxon>
        <taxon>Dikarya</taxon>
        <taxon>Basidiomycota</taxon>
        <taxon>Agaricomycotina</taxon>
        <taxon>Agaricomycetes</taxon>
        <taxon>Polyporales</taxon>
        <taxon>Phanerochaetaceae</taxon>
        <taxon>Phanerochaete</taxon>
    </lineage>
</organism>